<evidence type="ECO:0000313" key="1">
    <source>
        <dbReference type="EMBL" id="EDX78030.1"/>
    </source>
</evidence>
<name>B4VII6_9CYAN</name>
<dbReference type="AlphaFoldDB" id="B4VII6"/>
<dbReference type="STRING" id="118168.MC7420_7768"/>
<organism evidence="1 2">
    <name type="scientific">Coleofasciculus chthonoplastes PCC 7420</name>
    <dbReference type="NCBI Taxonomy" id="118168"/>
    <lineage>
        <taxon>Bacteria</taxon>
        <taxon>Bacillati</taxon>
        <taxon>Cyanobacteriota</taxon>
        <taxon>Cyanophyceae</taxon>
        <taxon>Coleofasciculales</taxon>
        <taxon>Coleofasciculaceae</taxon>
        <taxon>Coleofasciculus</taxon>
    </lineage>
</organism>
<dbReference type="eggNOG" id="ENOG50335QA">
    <property type="taxonomic scope" value="Bacteria"/>
</dbReference>
<keyword evidence="2" id="KW-1185">Reference proteome</keyword>
<accession>B4VII6</accession>
<proteinExistence type="predicted"/>
<reference evidence="1 2" key="1">
    <citation type="submission" date="2008-07" db="EMBL/GenBank/DDBJ databases">
        <authorList>
            <person name="Tandeau de Marsac N."/>
            <person name="Ferriera S."/>
            <person name="Johnson J."/>
            <person name="Kravitz S."/>
            <person name="Beeson K."/>
            <person name="Sutton G."/>
            <person name="Rogers Y.-H."/>
            <person name="Friedman R."/>
            <person name="Frazier M."/>
            <person name="Venter J.C."/>
        </authorList>
    </citation>
    <scope>NUCLEOTIDE SEQUENCE [LARGE SCALE GENOMIC DNA]</scope>
    <source>
        <strain evidence="1 2">PCC 7420</strain>
    </source>
</reference>
<sequence>MHPTNDPSAYSTTHSPCTSVPLDLFKSGQLLAIKPDCRGGLIIQKRFYADFVGPGAAVGSSFDVDCTSVYAIGAVEFYAPATYTERQQAFQKRREYCETLQSIVVRPAPLDRATTILHQLSLWLDANLIAEIPSAWIAELAGVLTKTIMIIRQPRPTNPAERLNIH</sequence>
<dbReference type="Proteomes" id="UP000003835">
    <property type="component" value="Unassembled WGS sequence"/>
</dbReference>
<gene>
    <name evidence="1" type="ORF">MC7420_7768</name>
</gene>
<dbReference type="RefSeq" id="WP_006098466.1">
    <property type="nucleotide sequence ID" value="NZ_DS989842.1"/>
</dbReference>
<dbReference type="EMBL" id="DS989842">
    <property type="protein sequence ID" value="EDX78030.1"/>
    <property type="molecule type" value="Genomic_DNA"/>
</dbReference>
<dbReference type="HOGENOM" id="CLU_119035_1_0_3"/>
<dbReference type="OrthoDB" id="461096at2"/>
<protein>
    <submittedName>
        <fullName evidence="1">Uncharacterized protein</fullName>
    </submittedName>
</protein>
<evidence type="ECO:0000313" key="2">
    <source>
        <dbReference type="Proteomes" id="UP000003835"/>
    </source>
</evidence>